<gene>
    <name evidence="2" type="ORF">METZ01_LOCUS428638</name>
</gene>
<evidence type="ECO:0000259" key="1">
    <source>
        <dbReference type="Pfam" id="PF06452"/>
    </source>
</evidence>
<dbReference type="GO" id="GO:0030246">
    <property type="term" value="F:carbohydrate binding"/>
    <property type="evidence" value="ECO:0007669"/>
    <property type="project" value="InterPro"/>
</dbReference>
<dbReference type="InterPro" id="IPR010502">
    <property type="entry name" value="Carb-bd_dom_fam9"/>
</dbReference>
<dbReference type="GO" id="GO:0004553">
    <property type="term" value="F:hydrolase activity, hydrolyzing O-glycosyl compounds"/>
    <property type="evidence" value="ECO:0007669"/>
    <property type="project" value="InterPro"/>
</dbReference>
<organism evidence="2">
    <name type="scientific">marine metagenome</name>
    <dbReference type="NCBI Taxonomy" id="408172"/>
    <lineage>
        <taxon>unclassified sequences</taxon>
        <taxon>metagenomes</taxon>
        <taxon>ecological metagenomes</taxon>
    </lineage>
</organism>
<feature type="non-terminal residue" evidence="2">
    <location>
        <position position="168"/>
    </location>
</feature>
<dbReference type="Gene3D" id="2.60.40.1190">
    <property type="match status" value="1"/>
</dbReference>
<evidence type="ECO:0000313" key="2">
    <source>
        <dbReference type="EMBL" id="SVD75784.1"/>
    </source>
</evidence>
<protein>
    <recommendedName>
        <fullName evidence="1">Carbohydrate-binding domain-containing protein</fullName>
    </recommendedName>
</protein>
<reference evidence="2" key="1">
    <citation type="submission" date="2018-05" db="EMBL/GenBank/DDBJ databases">
        <authorList>
            <person name="Lanie J.A."/>
            <person name="Ng W.-L."/>
            <person name="Kazmierczak K.M."/>
            <person name="Andrzejewski T.M."/>
            <person name="Davidsen T.M."/>
            <person name="Wayne K.J."/>
            <person name="Tettelin H."/>
            <person name="Glass J.I."/>
            <person name="Rusch D."/>
            <person name="Podicherti R."/>
            <person name="Tsui H.-C.T."/>
            <person name="Winkler M.E."/>
        </authorList>
    </citation>
    <scope>NUCLEOTIDE SEQUENCE</scope>
</reference>
<name>A0A382XY05_9ZZZZ</name>
<dbReference type="SUPFAM" id="SSF49344">
    <property type="entry name" value="CBD9-like"/>
    <property type="match status" value="1"/>
</dbReference>
<sequence>MSMPSRLKVGCLSLGLALGLVTALGQADDATVKPSEIMPESKGTYRGAPVVHATFVEDGPKIDGDLGDEVWKKAMPAGEMFQIFPGDKVPASEATEFRVLYDKSNLYLGVWCFQKNLEKIIANAGNDADAFADDWVGVVLDTFHDKRNGYAFLVTPNSLRVEMLTSDN</sequence>
<accession>A0A382XY05</accession>
<dbReference type="EMBL" id="UINC01171291">
    <property type="protein sequence ID" value="SVD75784.1"/>
    <property type="molecule type" value="Genomic_DNA"/>
</dbReference>
<dbReference type="AlphaFoldDB" id="A0A382XY05"/>
<dbReference type="GO" id="GO:0016052">
    <property type="term" value="P:carbohydrate catabolic process"/>
    <property type="evidence" value="ECO:0007669"/>
    <property type="project" value="InterPro"/>
</dbReference>
<dbReference type="Pfam" id="PF06452">
    <property type="entry name" value="CBM9_1"/>
    <property type="match status" value="1"/>
</dbReference>
<proteinExistence type="predicted"/>
<feature type="domain" description="Carbohydrate-binding" evidence="1">
    <location>
        <begin position="62"/>
        <end position="150"/>
    </location>
</feature>